<feature type="transmembrane region" description="Helical" evidence="6">
    <location>
        <begin position="37"/>
        <end position="56"/>
    </location>
</feature>
<proteinExistence type="predicted"/>
<keyword evidence="2 6" id="KW-0812">Transmembrane</keyword>
<dbReference type="GO" id="GO:0005385">
    <property type="term" value="F:zinc ion transmembrane transporter activity"/>
    <property type="evidence" value="ECO:0007669"/>
    <property type="project" value="TreeGrafter"/>
</dbReference>
<dbReference type="AlphaFoldDB" id="A0A1J4JTP2"/>
<dbReference type="GeneID" id="94843140"/>
<dbReference type="VEuPathDB" id="TrichDB:TRFO_32338"/>
<organism evidence="7 8">
    <name type="scientific">Tritrichomonas foetus</name>
    <dbReference type="NCBI Taxonomy" id="1144522"/>
    <lineage>
        <taxon>Eukaryota</taxon>
        <taxon>Metamonada</taxon>
        <taxon>Parabasalia</taxon>
        <taxon>Tritrichomonadida</taxon>
        <taxon>Tritrichomonadidae</taxon>
        <taxon>Tritrichomonas</taxon>
    </lineage>
</organism>
<evidence type="ECO:0000256" key="5">
    <source>
        <dbReference type="SAM" id="MobiDB-lite"/>
    </source>
</evidence>
<name>A0A1J4JTP2_9EUKA</name>
<evidence type="ECO:0000256" key="4">
    <source>
        <dbReference type="ARBA" id="ARBA00023136"/>
    </source>
</evidence>
<evidence type="ECO:0000256" key="3">
    <source>
        <dbReference type="ARBA" id="ARBA00022989"/>
    </source>
</evidence>
<evidence type="ECO:0000313" key="7">
    <source>
        <dbReference type="EMBL" id="OHT00868.1"/>
    </source>
</evidence>
<feature type="transmembrane region" description="Helical" evidence="6">
    <location>
        <begin position="216"/>
        <end position="239"/>
    </location>
</feature>
<feature type="region of interest" description="Disordered" evidence="5">
    <location>
        <begin position="101"/>
        <end position="138"/>
    </location>
</feature>
<evidence type="ECO:0000256" key="2">
    <source>
        <dbReference type="ARBA" id="ARBA00022692"/>
    </source>
</evidence>
<dbReference type="PANTHER" id="PTHR11040:SF140">
    <property type="entry name" value="ZRT (ZRT), IRT- (IRT-) LIKE PROTEIN TRANSPORTER"/>
    <property type="match status" value="1"/>
</dbReference>
<feature type="compositionally biased region" description="Basic and acidic residues" evidence="5">
    <location>
        <begin position="120"/>
        <end position="138"/>
    </location>
</feature>
<keyword evidence="8" id="KW-1185">Reference proteome</keyword>
<protein>
    <submittedName>
        <fullName evidence="7">ZIP Zinc transporter family protein</fullName>
    </submittedName>
</protein>
<feature type="transmembrane region" description="Helical" evidence="6">
    <location>
        <begin position="12"/>
        <end position="30"/>
    </location>
</feature>
<dbReference type="Proteomes" id="UP000179807">
    <property type="component" value="Unassembled WGS sequence"/>
</dbReference>
<feature type="transmembrane region" description="Helical" evidence="6">
    <location>
        <begin position="283"/>
        <end position="302"/>
    </location>
</feature>
<sequence length="303" mass="33736">MAVSLEAYKWISAGLVGVLTLVGSLLPMCIRAQKWTARFESLAGGVFLGAGFAHLLEDSTAEIAQYGKIKYPISGALAISTFVILTTIEIFSYSERDLKEDNEKDESHLDSQLTDMSETEDPKPINEKESHKSSEQRREVEKVPTKLFRKKFYLLSIPATSLYLILDVHSVIEGLALGIMNSKRGVVALACAVGGHKPVEGFALGLIILKCRPTKWLYWLMMIFYVLMSPIGTIIAIYLSKSGDLLLLGILSAISAGTFTFVGCDEWSQIFLNKQTWSYKEKFWHLGLFILGILWMLLIAIAE</sequence>
<feature type="transmembrane region" description="Helical" evidence="6">
    <location>
        <begin position="152"/>
        <end position="180"/>
    </location>
</feature>
<dbReference type="Pfam" id="PF02535">
    <property type="entry name" value="Zip"/>
    <property type="match status" value="1"/>
</dbReference>
<dbReference type="InterPro" id="IPR003689">
    <property type="entry name" value="ZIP"/>
</dbReference>
<feature type="transmembrane region" description="Helical" evidence="6">
    <location>
        <begin position="76"/>
        <end position="94"/>
    </location>
</feature>
<accession>A0A1J4JTP2</accession>
<reference evidence="7" key="1">
    <citation type="submission" date="2016-10" db="EMBL/GenBank/DDBJ databases">
        <authorList>
            <person name="Benchimol M."/>
            <person name="Almeida L.G."/>
            <person name="Vasconcelos A.T."/>
            <person name="Perreira-Neves A."/>
            <person name="Rosa I.A."/>
            <person name="Tasca T."/>
            <person name="Bogo M.R."/>
            <person name="de Souza W."/>
        </authorList>
    </citation>
    <scope>NUCLEOTIDE SEQUENCE [LARGE SCALE GENOMIC DNA]</scope>
    <source>
        <strain evidence="7">K</strain>
    </source>
</reference>
<gene>
    <name evidence="7" type="ORF">TRFO_32338</name>
</gene>
<evidence type="ECO:0000256" key="6">
    <source>
        <dbReference type="SAM" id="Phobius"/>
    </source>
</evidence>
<feature type="transmembrane region" description="Helical" evidence="6">
    <location>
        <begin position="186"/>
        <end position="209"/>
    </location>
</feature>
<dbReference type="EMBL" id="MLAK01000935">
    <property type="protein sequence ID" value="OHT00868.1"/>
    <property type="molecule type" value="Genomic_DNA"/>
</dbReference>
<dbReference type="OrthoDB" id="448280at2759"/>
<feature type="transmembrane region" description="Helical" evidence="6">
    <location>
        <begin position="245"/>
        <end position="262"/>
    </location>
</feature>
<dbReference type="GO" id="GO:0016020">
    <property type="term" value="C:membrane"/>
    <property type="evidence" value="ECO:0007669"/>
    <property type="project" value="UniProtKB-SubCell"/>
</dbReference>
<evidence type="ECO:0000313" key="8">
    <source>
        <dbReference type="Proteomes" id="UP000179807"/>
    </source>
</evidence>
<evidence type="ECO:0000256" key="1">
    <source>
        <dbReference type="ARBA" id="ARBA00004141"/>
    </source>
</evidence>
<keyword evidence="3 6" id="KW-1133">Transmembrane helix</keyword>
<keyword evidence="4 6" id="KW-0472">Membrane</keyword>
<dbReference type="PANTHER" id="PTHR11040">
    <property type="entry name" value="ZINC/IRON TRANSPORTER"/>
    <property type="match status" value="1"/>
</dbReference>
<comment type="caution">
    <text evidence="7">The sequence shown here is derived from an EMBL/GenBank/DDBJ whole genome shotgun (WGS) entry which is preliminary data.</text>
</comment>
<comment type="subcellular location">
    <subcellularLocation>
        <location evidence="1">Membrane</location>
        <topology evidence="1">Multi-pass membrane protein</topology>
    </subcellularLocation>
</comment>
<dbReference type="RefSeq" id="XP_068354004.1">
    <property type="nucleotide sequence ID" value="XM_068508436.1"/>
</dbReference>